<feature type="compositionally biased region" description="Polar residues" evidence="1">
    <location>
        <begin position="357"/>
        <end position="386"/>
    </location>
</feature>
<protein>
    <recommendedName>
        <fullName evidence="4">RNase H type-1 domain-containing protein</fullName>
    </recommendedName>
</protein>
<evidence type="ECO:0008006" key="4">
    <source>
        <dbReference type="Google" id="ProtNLM"/>
    </source>
</evidence>
<sequence length="551" mass="60115">MPCDNFVNEQLEFIESSVVDDIVQVPDDVIVEGIEQWSEYLVGYFVDKRMPFHLVKRTLGRAWKTKADYVISTTKDFFSTSKLLAHDDHQIILDGGPVFVVGRIFIPKCPFLTPRTAPRNAHVIINTTTAVTNVALPNSIGDLAAPLTVTTPRENVVTAPRVNTTLHRVSGANALTSWQPVGTQSRTNLVQSSTQGVDLVSTNSFAALADVDENTLGVPCPQVALLTIVERGNSMAQHPVHYGMERSNIIQSESAIVLYDERNALVTDVMIPQVMAPISEISPVANLSDIVMSAQPNELVSMLAEEVTAKDQYVVNQEGFLIVEEQSLSKALENAVTNPLPEFFDDHLEEMEGARYSSKNIPSSTKVTTRQGSKQNASSNSSPTASGNFIIQGTINSSTSKSARDAMLTFTIWLKRGNAGTRSGPSLMQEGLLANVKVNQDAQVLLESLGIVTTFRNRPLQECIWTKPLGDVVKLNIDGSLSDSRTGSGRTIHDCFGEVLLAFTSSGGMKSVIFQEMKAIYEGLRGCEMLQKSKIIVASDFMRAIHILLGK</sequence>
<dbReference type="AlphaFoldDB" id="A0A835HV99"/>
<reference evidence="2 3" key="1">
    <citation type="submission" date="2020-10" db="EMBL/GenBank/DDBJ databases">
        <title>The Coptis chinensis genome and diversification of protoberbering-type alkaloids.</title>
        <authorList>
            <person name="Wang B."/>
            <person name="Shu S."/>
            <person name="Song C."/>
            <person name="Liu Y."/>
        </authorList>
    </citation>
    <scope>NUCLEOTIDE SEQUENCE [LARGE SCALE GENOMIC DNA]</scope>
    <source>
        <strain evidence="2">HL-2020</strain>
        <tissue evidence="2">Leaf</tissue>
    </source>
</reference>
<feature type="region of interest" description="Disordered" evidence="1">
    <location>
        <begin position="355"/>
        <end position="386"/>
    </location>
</feature>
<name>A0A835HV99_9MAGN</name>
<evidence type="ECO:0000313" key="3">
    <source>
        <dbReference type="Proteomes" id="UP000631114"/>
    </source>
</evidence>
<proteinExistence type="predicted"/>
<gene>
    <name evidence="2" type="ORF">IFM89_016927</name>
</gene>
<organism evidence="2 3">
    <name type="scientific">Coptis chinensis</name>
    <dbReference type="NCBI Taxonomy" id="261450"/>
    <lineage>
        <taxon>Eukaryota</taxon>
        <taxon>Viridiplantae</taxon>
        <taxon>Streptophyta</taxon>
        <taxon>Embryophyta</taxon>
        <taxon>Tracheophyta</taxon>
        <taxon>Spermatophyta</taxon>
        <taxon>Magnoliopsida</taxon>
        <taxon>Ranunculales</taxon>
        <taxon>Ranunculaceae</taxon>
        <taxon>Coptidoideae</taxon>
        <taxon>Coptis</taxon>
    </lineage>
</organism>
<dbReference type="EMBL" id="JADFTS010000005">
    <property type="protein sequence ID" value="KAF9605374.1"/>
    <property type="molecule type" value="Genomic_DNA"/>
</dbReference>
<comment type="caution">
    <text evidence="2">The sequence shown here is derived from an EMBL/GenBank/DDBJ whole genome shotgun (WGS) entry which is preliminary data.</text>
</comment>
<accession>A0A835HV99</accession>
<evidence type="ECO:0000313" key="2">
    <source>
        <dbReference type="EMBL" id="KAF9605374.1"/>
    </source>
</evidence>
<dbReference type="Proteomes" id="UP000631114">
    <property type="component" value="Unassembled WGS sequence"/>
</dbReference>
<evidence type="ECO:0000256" key="1">
    <source>
        <dbReference type="SAM" id="MobiDB-lite"/>
    </source>
</evidence>
<keyword evidence="3" id="KW-1185">Reference proteome</keyword>